<name>A0A9D1CIX3_9FIRM</name>
<feature type="signal peptide" evidence="1">
    <location>
        <begin position="1"/>
        <end position="23"/>
    </location>
</feature>
<evidence type="ECO:0000259" key="3">
    <source>
        <dbReference type="Pfam" id="PF08486"/>
    </source>
</evidence>
<evidence type="ECO:0000259" key="2">
    <source>
        <dbReference type="Pfam" id="PF08239"/>
    </source>
</evidence>
<dbReference type="Pfam" id="PF08486">
    <property type="entry name" value="SpoIID"/>
    <property type="match status" value="1"/>
</dbReference>
<dbReference type="InterPro" id="IPR013693">
    <property type="entry name" value="SpoIID/LytB_N"/>
</dbReference>
<feature type="domain" description="Sporulation stage II protein D amidase enhancer LytB N-terminal" evidence="3">
    <location>
        <begin position="139"/>
        <end position="228"/>
    </location>
</feature>
<feature type="chain" id="PRO_5039065795" evidence="1">
    <location>
        <begin position="24"/>
        <end position="561"/>
    </location>
</feature>
<comment type="caution">
    <text evidence="4">The sequence shown here is derived from an EMBL/GenBank/DDBJ whole genome shotgun (WGS) entry which is preliminary data.</text>
</comment>
<dbReference type="Gene3D" id="2.30.30.40">
    <property type="entry name" value="SH3 Domains"/>
    <property type="match status" value="1"/>
</dbReference>
<gene>
    <name evidence="4" type="ORF">IAA66_00705</name>
</gene>
<organism evidence="4 5">
    <name type="scientific">Candidatus Avichristensenella intestinipullorum</name>
    <dbReference type="NCBI Taxonomy" id="2840693"/>
    <lineage>
        <taxon>Bacteria</taxon>
        <taxon>Bacillati</taxon>
        <taxon>Bacillota</taxon>
        <taxon>Clostridia</taxon>
        <taxon>Candidatus Avichristensenella</taxon>
    </lineage>
</organism>
<evidence type="ECO:0000256" key="1">
    <source>
        <dbReference type="SAM" id="SignalP"/>
    </source>
</evidence>
<feature type="domain" description="SH3b" evidence="2">
    <location>
        <begin position="505"/>
        <end position="557"/>
    </location>
</feature>
<keyword evidence="1" id="KW-0732">Signal</keyword>
<dbReference type="InterPro" id="IPR003646">
    <property type="entry name" value="SH3-like_bac-type"/>
</dbReference>
<proteinExistence type="predicted"/>
<dbReference type="Pfam" id="PF08239">
    <property type="entry name" value="SH3_3"/>
    <property type="match status" value="1"/>
</dbReference>
<dbReference type="Proteomes" id="UP000886819">
    <property type="component" value="Unassembled WGS sequence"/>
</dbReference>
<dbReference type="GO" id="GO:0030288">
    <property type="term" value="C:outer membrane-bounded periplasmic space"/>
    <property type="evidence" value="ECO:0007669"/>
    <property type="project" value="TreeGrafter"/>
</dbReference>
<dbReference type="EMBL" id="DVFI01000010">
    <property type="protein sequence ID" value="HIQ62089.1"/>
    <property type="molecule type" value="Genomic_DNA"/>
</dbReference>
<accession>A0A9D1CIX3</accession>
<dbReference type="AlphaFoldDB" id="A0A9D1CIX3"/>
<reference evidence="4" key="1">
    <citation type="submission" date="2020-10" db="EMBL/GenBank/DDBJ databases">
        <authorList>
            <person name="Gilroy R."/>
        </authorList>
    </citation>
    <scope>NUCLEOTIDE SEQUENCE</scope>
    <source>
        <strain evidence="4">ChiHile30-977</strain>
    </source>
</reference>
<reference evidence="4" key="2">
    <citation type="journal article" date="2021" name="PeerJ">
        <title>Extensive microbial diversity within the chicken gut microbiome revealed by metagenomics and culture.</title>
        <authorList>
            <person name="Gilroy R."/>
            <person name="Ravi A."/>
            <person name="Getino M."/>
            <person name="Pursley I."/>
            <person name="Horton D.L."/>
            <person name="Alikhan N.F."/>
            <person name="Baker D."/>
            <person name="Gharbi K."/>
            <person name="Hall N."/>
            <person name="Watson M."/>
            <person name="Adriaenssens E.M."/>
            <person name="Foster-Nyarko E."/>
            <person name="Jarju S."/>
            <person name="Secka A."/>
            <person name="Antonio M."/>
            <person name="Oren A."/>
            <person name="Chaudhuri R.R."/>
            <person name="La Ragione R."/>
            <person name="Hildebrand F."/>
            <person name="Pallen M.J."/>
        </authorList>
    </citation>
    <scope>NUCLEOTIDE SEQUENCE</scope>
    <source>
        <strain evidence="4">ChiHile30-977</strain>
    </source>
</reference>
<dbReference type="InterPro" id="IPR013486">
    <property type="entry name" value="SpoIID/LytB"/>
</dbReference>
<dbReference type="PANTHER" id="PTHR30032">
    <property type="entry name" value="N-ACETYLMURAMOYL-L-ALANINE AMIDASE-RELATED"/>
    <property type="match status" value="1"/>
</dbReference>
<dbReference type="NCBIfam" id="TIGR02669">
    <property type="entry name" value="SpoIID_LytB"/>
    <property type="match status" value="1"/>
</dbReference>
<protein>
    <submittedName>
        <fullName evidence="4">SpoIID/LytB domain-containing protein</fullName>
    </submittedName>
</protein>
<dbReference type="PANTHER" id="PTHR30032:SF4">
    <property type="entry name" value="AMIDASE ENHANCER"/>
    <property type="match status" value="1"/>
</dbReference>
<dbReference type="InterPro" id="IPR051922">
    <property type="entry name" value="Bact_Sporulation_Assoc"/>
</dbReference>
<dbReference type="GO" id="GO:0030435">
    <property type="term" value="P:sporulation resulting in formation of a cellular spore"/>
    <property type="evidence" value="ECO:0007669"/>
    <property type="project" value="InterPro"/>
</dbReference>
<evidence type="ECO:0000313" key="5">
    <source>
        <dbReference type="Proteomes" id="UP000886819"/>
    </source>
</evidence>
<sequence length="561" mass="60764">MRKAIARLLAVLLAVAVTPVARAEELGFLQTDPVPADGTLRVWLQSLGSDLQALGMTLDGAYAVDGDRGFQFEPGTEIALGLEDGSIVLQVGGAAIDMGGGFTLTRHLSPDGTAGGVYIHESEKDTLYCGDLTFSASGGRLRVILTIQIEDYLYGVVPYEMSDTFPLEALKAQAVAARTYAMQRKARNADQDYDVTDTADDQVFKGLDARYTLPIQAVDETRGMVGMYNGEYAECFYCASNGGQTALATDVWGEGDFGYLQMRDDPYDLENPESIVRTALVPRSAAEMDLELYGLLLEALAQSLQASGELASGEAVGFSQVLAVEAAEPIYGGESRQYGTLRFTLQATVRRLVQEEGSDIQDLGEVETLPEPVTVSLPFYEQLRDVLGVRIGSGRYELVEVAEAEDGFTVTTRRYGHGVGMSQRGAQWMAAQYGMTYTDILHFYYPGLTLVRKTWTEPALTYADALPESLGYAAPRPTPAPTPAPLPVLAAGERYATVQVEGVDSTLNVRGGPSLEADVLGTLRNGQRMIIIEVLEDGAWARMKTAEIEGYVFMDFVALEE</sequence>
<evidence type="ECO:0000313" key="4">
    <source>
        <dbReference type="EMBL" id="HIQ62089.1"/>
    </source>
</evidence>